<dbReference type="GeneID" id="36528821"/>
<keyword evidence="1" id="KW-0812">Transmembrane</keyword>
<proteinExistence type="predicted"/>
<comment type="caution">
    <text evidence="2">The sequence shown here is derived from an EMBL/GenBank/DDBJ whole genome shotgun (WGS) entry which is preliminary data.</text>
</comment>
<evidence type="ECO:0000256" key="1">
    <source>
        <dbReference type="SAM" id="Phobius"/>
    </source>
</evidence>
<dbReference type="VEuPathDB" id="FungiDB:P174DRAFT_262504"/>
<keyword evidence="3" id="KW-1185">Reference proteome</keyword>
<feature type="transmembrane region" description="Helical" evidence="1">
    <location>
        <begin position="42"/>
        <end position="65"/>
    </location>
</feature>
<protein>
    <submittedName>
        <fullName evidence="2">Uncharacterized protein</fullName>
    </submittedName>
</protein>
<evidence type="ECO:0000313" key="3">
    <source>
        <dbReference type="Proteomes" id="UP000234474"/>
    </source>
</evidence>
<reference evidence="3" key="1">
    <citation type="journal article" date="2018" name="Proc. Natl. Acad. Sci. U.S.A.">
        <title>Linking secondary metabolites to gene clusters through genome sequencing of six diverse Aspergillus species.</title>
        <authorList>
            <person name="Kaerboelling I."/>
            <person name="Vesth T.C."/>
            <person name="Frisvad J.C."/>
            <person name="Nybo J.L."/>
            <person name="Theobald S."/>
            <person name="Kuo A."/>
            <person name="Bowyer P."/>
            <person name="Matsuda Y."/>
            <person name="Mondo S."/>
            <person name="Lyhne E.K."/>
            <person name="Kogle M.E."/>
            <person name="Clum A."/>
            <person name="Lipzen A."/>
            <person name="Salamov A."/>
            <person name="Ngan C.Y."/>
            <person name="Daum C."/>
            <person name="Chiniquy J."/>
            <person name="Barry K."/>
            <person name="LaButti K."/>
            <person name="Haridas S."/>
            <person name="Simmons B.A."/>
            <person name="Magnuson J.K."/>
            <person name="Mortensen U.H."/>
            <person name="Larsen T.O."/>
            <person name="Grigoriev I.V."/>
            <person name="Baker S.E."/>
            <person name="Andersen M.R."/>
        </authorList>
    </citation>
    <scope>NUCLEOTIDE SEQUENCE [LARGE SCALE GENOMIC DNA]</scope>
    <source>
        <strain evidence="3">IBT 16806</strain>
    </source>
</reference>
<name>A0A2I1C3G4_ASPN1</name>
<dbReference type="AlphaFoldDB" id="A0A2I1C3G4"/>
<evidence type="ECO:0000313" key="2">
    <source>
        <dbReference type="EMBL" id="PKX92172.1"/>
    </source>
</evidence>
<organism evidence="2 3">
    <name type="scientific">Aspergillus novofumigatus (strain IBT 16806)</name>
    <dbReference type="NCBI Taxonomy" id="1392255"/>
    <lineage>
        <taxon>Eukaryota</taxon>
        <taxon>Fungi</taxon>
        <taxon>Dikarya</taxon>
        <taxon>Ascomycota</taxon>
        <taxon>Pezizomycotina</taxon>
        <taxon>Eurotiomycetes</taxon>
        <taxon>Eurotiomycetidae</taxon>
        <taxon>Eurotiales</taxon>
        <taxon>Aspergillaceae</taxon>
        <taxon>Aspergillus</taxon>
        <taxon>Aspergillus subgen. Fumigati</taxon>
    </lineage>
</organism>
<dbReference type="EMBL" id="MSZS01000006">
    <property type="protein sequence ID" value="PKX92172.1"/>
    <property type="molecule type" value="Genomic_DNA"/>
</dbReference>
<gene>
    <name evidence="2" type="ORF">P174DRAFT_262504</name>
</gene>
<keyword evidence="1" id="KW-1133">Transmembrane helix</keyword>
<dbReference type="RefSeq" id="XP_024680767.1">
    <property type="nucleotide sequence ID" value="XM_024821495.1"/>
</dbReference>
<accession>A0A2I1C3G4</accession>
<dbReference type="Proteomes" id="UP000234474">
    <property type="component" value="Unassembled WGS sequence"/>
</dbReference>
<sequence length="67" mass="7458">MDNDHVDHNEIEVVEALLLTMAQHLCLGHAVSKVEEQNCVKALIWVRILSLGAQSCAIVIVLYLFSL</sequence>
<keyword evidence="1" id="KW-0472">Membrane</keyword>